<reference evidence="2" key="2">
    <citation type="submission" date="2015-02" db="EMBL/GenBank/DDBJ databases">
        <title>Complete Genome Sequence of Pelosinus fermentans JBW45.</title>
        <authorList>
            <person name="De Leon K.B."/>
            <person name="Utturkar S.M."/>
            <person name="Camilleri L.B."/>
            <person name="Arkin A.P."/>
            <person name="Fields M.W."/>
            <person name="Brown S.D."/>
            <person name="Wall J.D."/>
        </authorList>
    </citation>
    <scope>NUCLEOTIDE SEQUENCE [LARGE SCALE GENOMIC DNA]</scope>
    <source>
        <strain evidence="2">JBW45</strain>
    </source>
</reference>
<dbReference type="KEGG" id="pft:JBW_03262"/>
<proteinExistence type="predicted"/>
<dbReference type="AlphaFoldDB" id="I8TSU8"/>
<reference evidence="1 2" key="1">
    <citation type="journal article" date="2015" name="Genome Announc.">
        <title>Complete Genome Sequence of Pelosinus fermentans JBW45, a Member of a Remarkably Competitive Group of Negativicutes in the Firmicutes Phylum.</title>
        <authorList>
            <person name="De Leon K.B."/>
            <person name="Utturkar S.M."/>
            <person name="Camilleri L.B."/>
            <person name="Elias D.A."/>
            <person name="Arkin A.P."/>
            <person name="Fields M.W."/>
            <person name="Brown S.D."/>
            <person name="Wall J.D."/>
        </authorList>
    </citation>
    <scope>NUCLEOTIDE SEQUENCE [LARGE SCALE GENOMIC DNA]</scope>
    <source>
        <strain evidence="1 2">JBW45</strain>
    </source>
</reference>
<dbReference type="OrthoDB" id="1680329at2"/>
<dbReference type="RefSeq" id="WP_007958314.1">
    <property type="nucleotide sequence ID" value="NZ_CP010978.1"/>
</dbReference>
<evidence type="ECO:0000313" key="2">
    <source>
        <dbReference type="Proteomes" id="UP000005361"/>
    </source>
</evidence>
<dbReference type="EMBL" id="CP010978">
    <property type="protein sequence ID" value="AJQ28603.1"/>
    <property type="molecule type" value="Genomic_DNA"/>
</dbReference>
<sequence precursor="true">MNKKGGLILILLVLFSINSYTFASYSPKLEGKPSEFQQGNSMGYFMWQDKDGFHLRTSAAGMKHIFNGSIRTNGKFSDIFVKMPGADDSSYVNSDRDKINFNFTNLSGEAGIDLYVKGGTDVTFELFMDGETIDPKNIYIGSDGWHPGKSKFTLQHDGEKENKDDRIIIVDGGFWWGWDHPYGPWRHGPGPRDRRW</sequence>
<dbReference type="Proteomes" id="UP000005361">
    <property type="component" value="Chromosome"/>
</dbReference>
<accession>I8TSU8</accession>
<dbReference type="HOGENOM" id="CLU_1453150_0_0_9"/>
<protein>
    <submittedName>
        <fullName evidence="1">Uncharacterized protein</fullName>
    </submittedName>
</protein>
<evidence type="ECO:0000313" key="1">
    <source>
        <dbReference type="EMBL" id="AJQ28603.1"/>
    </source>
</evidence>
<organism evidence="1 2">
    <name type="scientific">Pelosinus fermentans JBW45</name>
    <dbReference type="NCBI Taxonomy" id="1192197"/>
    <lineage>
        <taxon>Bacteria</taxon>
        <taxon>Bacillati</taxon>
        <taxon>Bacillota</taxon>
        <taxon>Negativicutes</taxon>
        <taxon>Selenomonadales</taxon>
        <taxon>Sporomusaceae</taxon>
        <taxon>Pelosinus</taxon>
    </lineage>
</organism>
<name>I8TSU8_9FIRM</name>
<gene>
    <name evidence="1" type="ORF">JBW_03262</name>
</gene>